<evidence type="ECO:0000313" key="3">
    <source>
        <dbReference type="EMBL" id="MFD0626510.1"/>
    </source>
</evidence>
<feature type="domain" description="CHAT" evidence="2">
    <location>
        <begin position="162"/>
        <end position="393"/>
    </location>
</feature>
<organism evidence="3 4">
    <name type="scientific">Streptomyces sanglieri</name>
    <dbReference type="NCBI Taxonomy" id="193460"/>
    <lineage>
        <taxon>Bacteria</taxon>
        <taxon>Bacillati</taxon>
        <taxon>Actinomycetota</taxon>
        <taxon>Actinomycetes</taxon>
        <taxon>Kitasatosporales</taxon>
        <taxon>Streptomycetaceae</taxon>
        <taxon>Streptomyces</taxon>
    </lineage>
</organism>
<keyword evidence="4" id="KW-1185">Reference proteome</keyword>
<sequence length="425" mass="47215">MTHEPGVEVLENPSHGFTGVPPQRGGSQAGAVDGLSAELHVKLYRSGTGLSILAHGTSVHDTGTWHQAPLEVSADELLDRADRLLAIWRDQVVFHRNTGSGYGQRVGGRSLAESVDLTELRELTDPLVEKLADEGFDLLQVMLDGTGYDLRRFREFLLGTLAEGQQLRISFDSEWQLPWTMLAVDPAECDSPWEAFLGHRHQVEQARTGYAWDHAPLGRRERATVSLNKDTTLDHVARAHEVQKLLEERALLTVRTRGSELLEALSRSVLHEDVMYFWCHGHFVNTGASSQVLTIRLSDAENIDGPVVKRKRRSYLRSPQSRFKPFVLLNACHSAKAADPGRLKHLGQELVDQGADGVLAPQIEIPEAFAAEYAYAFLDRYLTGAHTAGAIGQWLVRRFAQEFHNPLALVYSLNGGINTRLDLIS</sequence>
<gene>
    <name evidence="3" type="ORF">ACFQ2K_31195</name>
</gene>
<comment type="caution">
    <text evidence="3">The sequence shown here is derived from an EMBL/GenBank/DDBJ whole genome shotgun (WGS) entry which is preliminary data.</text>
</comment>
<reference evidence="4" key="1">
    <citation type="journal article" date="2019" name="Int. J. Syst. Evol. Microbiol.">
        <title>The Global Catalogue of Microorganisms (GCM) 10K type strain sequencing project: providing services to taxonomists for standard genome sequencing and annotation.</title>
        <authorList>
            <consortium name="The Broad Institute Genomics Platform"/>
            <consortium name="The Broad Institute Genome Sequencing Center for Infectious Disease"/>
            <person name="Wu L."/>
            <person name="Ma J."/>
        </authorList>
    </citation>
    <scope>NUCLEOTIDE SEQUENCE [LARGE SCALE GENOMIC DNA]</scope>
    <source>
        <strain evidence="4">JCM 12607</strain>
    </source>
</reference>
<accession>A0ABW2WZ52</accession>
<protein>
    <submittedName>
        <fullName evidence="3">CHAT domain-containing protein</fullName>
    </submittedName>
</protein>
<name>A0ABW2WZ52_9ACTN</name>
<dbReference type="InterPro" id="IPR024983">
    <property type="entry name" value="CHAT_dom"/>
</dbReference>
<dbReference type="Pfam" id="PF12770">
    <property type="entry name" value="CHAT"/>
    <property type="match status" value="1"/>
</dbReference>
<proteinExistence type="predicted"/>
<feature type="region of interest" description="Disordered" evidence="1">
    <location>
        <begin position="1"/>
        <end position="30"/>
    </location>
</feature>
<dbReference type="Proteomes" id="UP001596915">
    <property type="component" value="Unassembled WGS sequence"/>
</dbReference>
<evidence type="ECO:0000256" key="1">
    <source>
        <dbReference type="SAM" id="MobiDB-lite"/>
    </source>
</evidence>
<evidence type="ECO:0000313" key="4">
    <source>
        <dbReference type="Proteomes" id="UP001596915"/>
    </source>
</evidence>
<dbReference type="EMBL" id="JBHTGL010000008">
    <property type="protein sequence ID" value="MFD0626510.1"/>
    <property type="molecule type" value="Genomic_DNA"/>
</dbReference>
<evidence type="ECO:0000259" key="2">
    <source>
        <dbReference type="Pfam" id="PF12770"/>
    </source>
</evidence>